<dbReference type="Gene3D" id="2.60.40.1610">
    <property type="entry name" value="Domain of unknown function DUF1254"/>
    <property type="match status" value="1"/>
</dbReference>
<evidence type="ECO:0000259" key="2">
    <source>
        <dbReference type="Pfam" id="PF06863"/>
    </source>
</evidence>
<keyword evidence="4" id="KW-1185">Reference proteome</keyword>
<evidence type="ECO:0000313" key="4">
    <source>
        <dbReference type="Proteomes" id="UP000316256"/>
    </source>
</evidence>
<dbReference type="AlphaFoldDB" id="A0A541B7Z4"/>
<dbReference type="InterPro" id="IPR010621">
    <property type="entry name" value="DUF1214"/>
</dbReference>
<dbReference type="Pfam" id="PF06863">
    <property type="entry name" value="DUF1254"/>
    <property type="match status" value="1"/>
</dbReference>
<dbReference type="Proteomes" id="UP000316256">
    <property type="component" value="Unassembled WGS sequence"/>
</dbReference>
<reference evidence="3 4" key="1">
    <citation type="submission" date="2019-06" db="EMBL/GenBank/DDBJ databases">
        <title>Rhodococcus spaelei sp. nov., isolated from a cave.</title>
        <authorList>
            <person name="Lee S.D."/>
        </authorList>
    </citation>
    <scope>NUCLEOTIDE SEQUENCE [LARGE SCALE GENOMIC DNA]</scope>
    <source>
        <strain evidence="3 4">C9-5</strain>
    </source>
</reference>
<protein>
    <submittedName>
        <fullName evidence="3">DUF1254 domain-containing protein</fullName>
    </submittedName>
</protein>
<evidence type="ECO:0000259" key="1">
    <source>
        <dbReference type="Pfam" id="PF06742"/>
    </source>
</evidence>
<dbReference type="Pfam" id="PF06742">
    <property type="entry name" value="DUF1214"/>
    <property type="match status" value="1"/>
</dbReference>
<sequence>MTELSELATSGYFYYYPLVENLKQVERYVITGVGSNPAAPFNAFSHARKLAGPEDTFVTINNDTVYSMAQLDLSVGPLRLEVPDTGDRYYVLQFVDAWTNNIAYVGTRATGNRAGRFVIVPPGWTGELPEGHQVIQASTRVLSIVGRFACTGPDDIPAVNAVQDAVVLAPVEPGDAVPAGMPSASAGVPASLRFWEEARLWSQAFPAPIEDSPYSEKFAPLGTSAAESPYVDASDAVSEALRLGLKGGADKLEYVTHHGKSPVINGWTVGLHLFDYNLYVLGLGTVDEDRWKITDQQHRIIERAVACRVGLWGNHAYEAVYAQAFTDGAGGALVGGNTYTMTFPERPPVGAFWSITLYDIPQYYLVANSIDRYSIGDRTAGIHYAADGSLQLTISRAEPTDSAARANWLPAPADKFRLVFRLYVPGDAILDGTYDFPAIVPAG</sequence>
<proteinExistence type="predicted"/>
<evidence type="ECO:0000313" key="3">
    <source>
        <dbReference type="EMBL" id="TQF68447.1"/>
    </source>
</evidence>
<dbReference type="InterPro" id="IPR037049">
    <property type="entry name" value="DUF1214_C_sf"/>
</dbReference>
<gene>
    <name evidence="3" type="ORF">FK531_15360</name>
</gene>
<dbReference type="OrthoDB" id="40820at2"/>
<organism evidence="3 4">
    <name type="scientific">Rhodococcus spelaei</name>
    <dbReference type="NCBI Taxonomy" id="2546320"/>
    <lineage>
        <taxon>Bacteria</taxon>
        <taxon>Bacillati</taxon>
        <taxon>Actinomycetota</taxon>
        <taxon>Actinomycetes</taxon>
        <taxon>Mycobacteriales</taxon>
        <taxon>Nocardiaceae</taxon>
        <taxon>Rhodococcus</taxon>
    </lineage>
</organism>
<dbReference type="PANTHER" id="PTHR36509:SF2">
    <property type="entry name" value="BLL3101 PROTEIN"/>
    <property type="match status" value="1"/>
</dbReference>
<dbReference type="Gene3D" id="2.60.120.600">
    <property type="entry name" value="Domain of unknown function DUF1214, C-terminal domain"/>
    <property type="match status" value="1"/>
</dbReference>
<dbReference type="PANTHER" id="PTHR36509">
    <property type="entry name" value="BLL3101 PROTEIN"/>
    <property type="match status" value="1"/>
</dbReference>
<dbReference type="InterPro" id="IPR037050">
    <property type="entry name" value="DUF1254_sf"/>
</dbReference>
<feature type="domain" description="DUF1254" evidence="2">
    <location>
        <begin position="41"/>
        <end position="170"/>
    </location>
</feature>
<feature type="domain" description="DUF1214" evidence="1">
    <location>
        <begin position="318"/>
        <end position="425"/>
    </location>
</feature>
<name>A0A541B7Z4_9NOCA</name>
<accession>A0A541B7Z4</accession>
<comment type="caution">
    <text evidence="3">The sequence shown here is derived from an EMBL/GenBank/DDBJ whole genome shotgun (WGS) entry which is preliminary data.</text>
</comment>
<dbReference type="RefSeq" id="WP_142100756.1">
    <property type="nucleotide sequence ID" value="NZ_VIGH01000006.1"/>
</dbReference>
<dbReference type="SUPFAM" id="SSF160935">
    <property type="entry name" value="VPA0735-like"/>
    <property type="match status" value="1"/>
</dbReference>
<dbReference type="EMBL" id="VIGH01000006">
    <property type="protein sequence ID" value="TQF68447.1"/>
    <property type="molecule type" value="Genomic_DNA"/>
</dbReference>
<dbReference type="InterPro" id="IPR010679">
    <property type="entry name" value="DUF1254"/>
</dbReference>